<dbReference type="InterPro" id="IPR009057">
    <property type="entry name" value="Homeodomain-like_sf"/>
</dbReference>
<dbReference type="InterPro" id="IPR045865">
    <property type="entry name" value="ACT-like_dom_sf"/>
</dbReference>
<evidence type="ECO:0000259" key="8">
    <source>
        <dbReference type="PROSITE" id="PS50045"/>
    </source>
</evidence>
<dbReference type="InterPro" id="IPR000014">
    <property type="entry name" value="PAS"/>
</dbReference>
<dbReference type="InterPro" id="IPR058031">
    <property type="entry name" value="AAA_lid_NorR"/>
</dbReference>
<dbReference type="Gene3D" id="3.30.450.20">
    <property type="entry name" value="PAS domain"/>
    <property type="match status" value="1"/>
</dbReference>
<organism evidence="11 12">
    <name type="scientific">Desulfuromonas versatilis</name>
    <dbReference type="NCBI Taxonomy" id="2802975"/>
    <lineage>
        <taxon>Bacteria</taxon>
        <taxon>Pseudomonadati</taxon>
        <taxon>Thermodesulfobacteriota</taxon>
        <taxon>Desulfuromonadia</taxon>
        <taxon>Desulfuromonadales</taxon>
        <taxon>Desulfuromonadaceae</taxon>
        <taxon>Desulfuromonas</taxon>
    </lineage>
</organism>
<evidence type="ECO:0000259" key="10">
    <source>
        <dbReference type="PROSITE" id="PS51671"/>
    </source>
</evidence>
<dbReference type="PANTHER" id="PTHR32071">
    <property type="entry name" value="TRANSCRIPTIONAL REGULATORY PROTEIN"/>
    <property type="match status" value="1"/>
</dbReference>
<dbReference type="InterPro" id="IPR013656">
    <property type="entry name" value="PAS_4"/>
</dbReference>
<proteinExistence type="predicted"/>
<dbReference type="SUPFAM" id="SSF55785">
    <property type="entry name" value="PYP-like sensor domain (PAS domain)"/>
    <property type="match status" value="1"/>
</dbReference>
<keyword evidence="4" id="KW-0805">Transcription regulation</keyword>
<dbReference type="InterPro" id="IPR035965">
    <property type="entry name" value="PAS-like_dom_sf"/>
</dbReference>
<dbReference type="InterPro" id="IPR030828">
    <property type="entry name" value="HTH_TyrR"/>
</dbReference>
<evidence type="ECO:0000313" key="11">
    <source>
        <dbReference type="EMBL" id="BCR06317.1"/>
    </source>
</evidence>
<evidence type="ECO:0000313" key="12">
    <source>
        <dbReference type="Proteomes" id="UP001319827"/>
    </source>
</evidence>
<dbReference type="SUPFAM" id="SSF55021">
    <property type="entry name" value="ACT-like"/>
    <property type="match status" value="1"/>
</dbReference>
<keyword evidence="1" id="KW-0547">Nucleotide-binding</keyword>
<dbReference type="SUPFAM" id="SSF46689">
    <property type="entry name" value="Homeodomain-like"/>
    <property type="match status" value="1"/>
</dbReference>
<dbReference type="SMART" id="SM00091">
    <property type="entry name" value="PAS"/>
    <property type="match status" value="1"/>
</dbReference>
<dbReference type="Gene3D" id="3.40.50.300">
    <property type="entry name" value="P-loop containing nucleotide triphosphate hydrolases"/>
    <property type="match status" value="1"/>
</dbReference>
<dbReference type="Proteomes" id="UP001319827">
    <property type="component" value="Chromosome"/>
</dbReference>
<keyword evidence="2" id="KW-0058">Aromatic hydrocarbons catabolism</keyword>
<dbReference type="Pfam" id="PF18024">
    <property type="entry name" value="HTH_50"/>
    <property type="match status" value="1"/>
</dbReference>
<dbReference type="Pfam" id="PF00158">
    <property type="entry name" value="Sigma54_activat"/>
    <property type="match status" value="1"/>
</dbReference>
<dbReference type="Gene3D" id="1.10.8.60">
    <property type="match status" value="1"/>
</dbReference>
<evidence type="ECO:0000256" key="3">
    <source>
        <dbReference type="ARBA" id="ARBA00022840"/>
    </source>
</evidence>
<keyword evidence="3" id="KW-0067">ATP-binding</keyword>
<dbReference type="CDD" id="cd00009">
    <property type="entry name" value="AAA"/>
    <property type="match status" value="1"/>
</dbReference>
<evidence type="ECO:0000256" key="7">
    <source>
        <dbReference type="ARBA" id="ARBA00029500"/>
    </source>
</evidence>
<keyword evidence="12" id="KW-1185">Reference proteome</keyword>
<evidence type="ECO:0000256" key="5">
    <source>
        <dbReference type="ARBA" id="ARBA00023159"/>
    </source>
</evidence>
<dbReference type="PROSITE" id="PS51671">
    <property type="entry name" value="ACT"/>
    <property type="match status" value="1"/>
</dbReference>
<accession>A0ABN6E219</accession>
<dbReference type="PANTHER" id="PTHR32071:SF57">
    <property type="entry name" value="C4-DICARBOXYLATE TRANSPORT TRANSCRIPTIONAL REGULATORY PROTEIN DCTD"/>
    <property type="match status" value="1"/>
</dbReference>
<dbReference type="PROSITE" id="PS00688">
    <property type="entry name" value="SIGMA54_INTERACT_3"/>
    <property type="match status" value="1"/>
</dbReference>
<sequence>MKLRILFSDRVGIVADIANRMAELAASILSMEVDVQHRQAIVYLEVRCDDPALSREGLLTRLRTIPGMLEIATIQTLPQERREKRFQVVLDSISDGILAVDEDGRVAAINRVAQEILDCDASQVLGRPLGELKFSTALTECLTGKTYLNRKRDLISARGRFQFFATGKPIRDSRERIVGAVEILKDMKEVKELANAVVQPQQYTFGDMVGQSPAIQAAIAFAQKIAATDAMVSIRGESGTGKELFASAIHAESGRGGQFVPLNCAALPEQLLESELFGYVGGAFSGARKEGKPGLFEVAREGTIFLDEIAEMPLNLQAKMLRVIQEGCVRRIGGTTEVPVNARIITATNKNLERLVEQNQFREDLYYRINVFPIHIPPLRGRPEDIALLVEHFLFRFNARLGKKTQTLSAEVLAKLTRHHWPGNVRELRNVVERAAILSNSEQIGVDCILFGAELGRAMQAGGPTLARLGEGETLPELMERYEKQLLRAALEKCRSIRQLARQLGVSHTTLLNKMKKHDLGLERK</sequence>
<dbReference type="Gene3D" id="1.10.10.60">
    <property type="entry name" value="Homeodomain-like"/>
    <property type="match status" value="1"/>
</dbReference>
<dbReference type="SMART" id="SM00382">
    <property type="entry name" value="AAA"/>
    <property type="match status" value="1"/>
</dbReference>
<evidence type="ECO:0000256" key="1">
    <source>
        <dbReference type="ARBA" id="ARBA00022741"/>
    </source>
</evidence>
<name>A0ABN6E219_9BACT</name>
<reference evidence="11 12" key="1">
    <citation type="journal article" date="2016" name="C (Basel)">
        <title>Selective Growth of and Electricity Production by Marine Exoelectrogenic Bacteria in Self-Aggregated Hydrogel of Microbially Reduced Graphene Oxide.</title>
        <authorList>
            <person name="Yoshida N."/>
            <person name="Goto Y."/>
            <person name="Miyata Y."/>
        </authorList>
    </citation>
    <scope>NUCLEOTIDE SEQUENCE [LARGE SCALE GENOMIC DNA]</scope>
    <source>
        <strain evidence="11 12">NIT-T3</strain>
    </source>
</reference>
<dbReference type="RefSeq" id="WP_221249688.1">
    <property type="nucleotide sequence ID" value="NZ_AP024355.1"/>
</dbReference>
<dbReference type="InterPro" id="IPR002078">
    <property type="entry name" value="Sigma_54_int"/>
</dbReference>
<dbReference type="InterPro" id="IPR027417">
    <property type="entry name" value="P-loop_NTPase"/>
</dbReference>
<dbReference type="Gene3D" id="3.30.70.260">
    <property type="match status" value="1"/>
</dbReference>
<gene>
    <name evidence="11" type="ORF">DESUT3_33860</name>
</gene>
<feature type="domain" description="ACT" evidence="10">
    <location>
        <begin position="2"/>
        <end position="79"/>
    </location>
</feature>
<dbReference type="EMBL" id="AP024355">
    <property type="protein sequence ID" value="BCR06317.1"/>
    <property type="molecule type" value="Genomic_DNA"/>
</dbReference>
<evidence type="ECO:0000256" key="6">
    <source>
        <dbReference type="ARBA" id="ARBA00023163"/>
    </source>
</evidence>
<dbReference type="InterPro" id="IPR025944">
    <property type="entry name" value="Sigma_54_int_dom_CS"/>
</dbReference>
<dbReference type="Pfam" id="PF25601">
    <property type="entry name" value="AAA_lid_14"/>
    <property type="match status" value="1"/>
</dbReference>
<dbReference type="NCBIfam" id="TIGR04381">
    <property type="entry name" value="HTH_TypR"/>
    <property type="match status" value="1"/>
</dbReference>
<dbReference type="PROSITE" id="PS50045">
    <property type="entry name" value="SIGMA54_INTERACT_4"/>
    <property type="match status" value="1"/>
</dbReference>
<dbReference type="SUPFAM" id="SSF52540">
    <property type="entry name" value="P-loop containing nucleoside triphosphate hydrolases"/>
    <property type="match status" value="1"/>
</dbReference>
<dbReference type="InterPro" id="IPR002912">
    <property type="entry name" value="ACT_dom"/>
</dbReference>
<keyword evidence="5" id="KW-0010">Activator</keyword>
<dbReference type="Pfam" id="PF08448">
    <property type="entry name" value="PAS_4"/>
    <property type="match status" value="1"/>
</dbReference>
<feature type="domain" description="PAS" evidence="9">
    <location>
        <begin position="82"/>
        <end position="127"/>
    </location>
</feature>
<protein>
    <recommendedName>
        <fullName evidence="7">HTH-type transcriptional regulatory protein TyrR</fullName>
    </recommendedName>
</protein>
<evidence type="ECO:0000256" key="2">
    <source>
        <dbReference type="ARBA" id="ARBA00022797"/>
    </source>
</evidence>
<feature type="domain" description="Sigma-54 factor interaction" evidence="8">
    <location>
        <begin position="208"/>
        <end position="437"/>
    </location>
</feature>
<dbReference type="NCBIfam" id="TIGR00229">
    <property type="entry name" value="sensory_box"/>
    <property type="match status" value="1"/>
</dbReference>
<evidence type="ECO:0000259" key="9">
    <source>
        <dbReference type="PROSITE" id="PS50112"/>
    </source>
</evidence>
<dbReference type="CDD" id="cd00130">
    <property type="entry name" value="PAS"/>
    <property type="match status" value="1"/>
</dbReference>
<dbReference type="InterPro" id="IPR003593">
    <property type="entry name" value="AAA+_ATPase"/>
</dbReference>
<keyword evidence="6" id="KW-0804">Transcription</keyword>
<dbReference type="PROSITE" id="PS50112">
    <property type="entry name" value="PAS"/>
    <property type="match status" value="1"/>
</dbReference>
<reference evidence="11 12" key="2">
    <citation type="journal article" date="2021" name="Int. J. Syst. Evol. Microbiol.">
        <title>Isolation and Polyphasic Characterization of Desulfuromonas versatilis sp. Nov., an Electrogenic Bacteria Capable of Versatile Metabolism Isolated from a Graphene Oxide-Reducing Enrichment Culture.</title>
        <authorList>
            <person name="Xie L."/>
            <person name="Yoshida N."/>
            <person name="Ishii S."/>
            <person name="Meng L."/>
        </authorList>
    </citation>
    <scope>NUCLEOTIDE SEQUENCE [LARGE SCALE GENOMIC DNA]</scope>
    <source>
        <strain evidence="11 12">NIT-T3</strain>
    </source>
</reference>
<evidence type="ECO:0000256" key="4">
    <source>
        <dbReference type="ARBA" id="ARBA00023015"/>
    </source>
</evidence>